<organism evidence="1 2">
    <name type="scientific">Ensete ventricosum</name>
    <name type="common">Abyssinian banana</name>
    <name type="synonym">Musa ensete</name>
    <dbReference type="NCBI Taxonomy" id="4639"/>
    <lineage>
        <taxon>Eukaryota</taxon>
        <taxon>Viridiplantae</taxon>
        <taxon>Streptophyta</taxon>
        <taxon>Embryophyta</taxon>
        <taxon>Tracheophyta</taxon>
        <taxon>Spermatophyta</taxon>
        <taxon>Magnoliopsida</taxon>
        <taxon>Liliopsida</taxon>
        <taxon>Zingiberales</taxon>
        <taxon>Musaceae</taxon>
        <taxon>Ensete</taxon>
    </lineage>
</organism>
<dbReference type="AlphaFoldDB" id="A0A426WW29"/>
<gene>
    <name evidence="1" type="ORF">B296_00058554</name>
</gene>
<dbReference type="EMBL" id="AMZH03039581">
    <property type="protein sequence ID" value="RRT31456.1"/>
    <property type="molecule type" value="Genomic_DNA"/>
</dbReference>
<proteinExistence type="predicted"/>
<protein>
    <submittedName>
        <fullName evidence="1">Uncharacterized protein</fullName>
    </submittedName>
</protein>
<dbReference type="Proteomes" id="UP000287651">
    <property type="component" value="Unassembled WGS sequence"/>
</dbReference>
<comment type="caution">
    <text evidence="1">The sequence shown here is derived from an EMBL/GenBank/DDBJ whole genome shotgun (WGS) entry which is preliminary data.</text>
</comment>
<evidence type="ECO:0000313" key="1">
    <source>
        <dbReference type="EMBL" id="RRT31456.1"/>
    </source>
</evidence>
<accession>A0A426WW29</accession>
<name>A0A426WW29_ENSVE</name>
<reference evidence="1 2" key="1">
    <citation type="journal article" date="2014" name="Agronomy (Basel)">
        <title>A Draft Genome Sequence for Ensete ventricosum, the Drought-Tolerant Tree Against Hunger.</title>
        <authorList>
            <person name="Harrison J."/>
            <person name="Moore K.A."/>
            <person name="Paszkiewicz K."/>
            <person name="Jones T."/>
            <person name="Grant M."/>
            <person name="Ambacheew D."/>
            <person name="Muzemil S."/>
            <person name="Studholme D.J."/>
        </authorList>
    </citation>
    <scope>NUCLEOTIDE SEQUENCE [LARGE SCALE GENOMIC DNA]</scope>
</reference>
<evidence type="ECO:0000313" key="2">
    <source>
        <dbReference type="Proteomes" id="UP000287651"/>
    </source>
</evidence>
<sequence>MEPTRSAPISQRALILLPQPWHPFFRRNRSPAKSRLLPLLLQPQQPYLCFIDKTEHPFLYFLDTNEQSFAPFWTLCLQHQAVGTLLAALKSDPNADTTAASRRTNRCLSCPLPLPHSAYDELVSYERQTNLMIEGRASESLRSHSRSLLPPGVSSWI</sequence>